<comment type="caution">
    <text evidence="1">The sequence shown here is derived from an EMBL/GenBank/DDBJ whole genome shotgun (WGS) entry which is preliminary data.</text>
</comment>
<evidence type="ECO:0000313" key="1">
    <source>
        <dbReference type="EMBL" id="MCY9528235.1"/>
    </source>
</evidence>
<protein>
    <submittedName>
        <fullName evidence="1">Uncharacterized protein</fullName>
    </submittedName>
</protein>
<accession>A0ABT4E3Q2</accession>
<proteinExistence type="predicted"/>
<dbReference type="Proteomes" id="UP001527090">
    <property type="component" value="Unassembled WGS sequence"/>
</dbReference>
<dbReference type="EMBL" id="JAMDLY010000005">
    <property type="protein sequence ID" value="MCY9528235.1"/>
    <property type="molecule type" value="Genomic_DNA"/>
</dbReference>
<dbReference type="RefSeq" id="WP_021254184.1">
    <property type="nucleotide sequence ID" value="NZ_JAMDLY010000005.1"/>
</dbReference>
<reference evidence="1 2" key="1">
    <citation type="submission" date="2022-05" db="EMBL/GenBank/DDBJ databases">
        <title>Genome Sequencing of Bee-Associated Microbes.</title>
        <authorList>
            <person name="Dunlap C."/>
        </authorList>
    </citation>
    <scope>NUCLEOTIDE SEQUENCE [LARGE SCALE GENOMIC DNA]</scope>
    <source>
        <strain evidence="1 2">NRRL NRS-750</strain>
    </source>
</reference>
<organism evidence="1 2">
    <name type="scientific">Paenibacillus alvei</name>
    <name type="common">Bacillus alvei</name>
    <dbReference type="NCBI Taxonomy" id="44250"/>
    <lineage>
        <taxon>Bacteria</taxon>
        <taxon>Bacillati</taxon>
        <taxon>Bacillota</taxon>
        <taxon>Bacilli</taxon>
        <taxon>Bacillales</taxon>
        <taxon>Paenibacillaceae</taxon>
        <taxon>Paenibacillus</taxon>
    </lineage>
</organism>
<name>A0ABT4E3Q2_PAEAL</name>
<gene>
    <name evidence="1" type="ORF">M5X04_02645</name>
</gene>
<keyword evidence="2" id="KW-1185">Reference proteome</keyword>
<sequence length="134" mass="15497">MSSEELLPSNEIIEAVLKNSIYPILKQLENDIGKLKYRCSIYIDDQEMSSQVLDFSEINTSSGIAQPIRVRFRPTFNANQLKFQVEAVFSQDLSPQGSGFSGFWTKGKINIDNFIVQRSPWVAQYNVWKWRGWK</sequence>
<evidence type="ECO:0000313" key="2">
    <source>
        <dbReference type="Proteomes" id="UP001527090"/>
    </source>
</evidence>